<dbReference type="AlphaFoldDB" id="A0A026VZZ3"/>
<sequence length="63" mass="6702">MPTGRATDADSDVDEVDVGSDHQNRLARPAFSGTRGIPKANARALAPPSLRELSVPPSARGYW</sequence>
<feature type="region of interest" description="Disordered" evidence="1">
    <location>
        <begin position="1"/>
        <end position="43"/>
    </location>
</feature>
<keyword evidence="3" id="KW-1185">Reference proteome</keyword>
<protein>
    <submittedName>
        <fullName evidence="2">Uncharacterized protein</fullName>
    </submittedName>
</protein>
<accession>A0A026VZZ3</accession>
<organism evidence="2 3">
    <name type="scientific">Ooceraea biroi</name>
    <name type="common">Clonal raider ant</name>
    <name type="synonym">Cerapachys biroi</name>
    <dbReference type="NCBI Taxonomy" id="2015173"/>
    <lineage>
        <taxon>Eukaryota</taxon>
        <taxon>Metazoa</taxon>
        <taxon>Ecdysozoa</taxon>
        <taxon>Arthropoda</taxon>
        <taxon>Hexapoda</taxon>
        <taxon>Insecta</taxon>
        <taxon>Pterygota</taxon>
        <taxon>Neoptera</taxon>
        <taxon>Endopterygota</taxon>
        <taxon>Hymenoptera</taxon>
        <taxon>Apocrita</taxon>
        <taxon>Aculeata</taxon>
        <taxon>Formicoidea</taxon>
        <taxon>Formicidae</taxon>
        <taxon>Dorylinae</taxon>
        <taxon>Ooceraea</taxon>
    </lineage>
</organism>
<evidence type="ECO:0000313" key="2">
    <source>
        <dbReference type="EMBL" id="EZA49215.1"/>
    </source>
</evidence>
<proteinExistence type="predicted"/>
<dbReference type="Proteomes" id="UP000053097">
    <property type="component" value="Unassembled WGS sequence"/>
</dbReference>
<evidence type="ECO:0000256" key="1">
    <source>
        <dbReference type="SAM" id="MobiDB-lite"/>
    </source>
</evidence>
<evidence type="ECO:0000313" key="3">
    <source>
        <dbReference type="Proteomes" id="UP000053097"/>
    </source>
</evidence>
<feature type="compositionally biased region" description="Acidic residues" evidence="1">
    <location>
        <begin position="9"/>
        <end position="18"/>
    </location>
</feature>
<reference evidence="2 3" key="1">
    <citation type="journal article" date="2014" name="Curr. Biol.">
        <title>The genome of the clonal raider ant Cerapachys biroi.</title>
        <authorList>
            <person name="Oxley P.R."/>
            <person name="Ji L."/>
            <person name="Fetter-Pruneda I."/>
            <person name="McKenzie S.K."/>
            <person name="Li C."/>
            <person name="Hu H."/>
            <person name="Zhang G."/>
            <person name="Kronauer D.J."/>
        </authorList>
    </citation>
    <scope>NUCLEOTIDE SEQUENCE [LARGE SCALE GENOMIC DNA]</scope>
</reference>
<gene>
    <name evidence="2" type="ORF">X777_12301</name>
</gene>
<name>A0A026VZZ3_OOCBI</name>
<dbReference type="EMBL" id="KK107535">
    <property type="protein sequence ID" value="EZA49215.1"/>
    <property type="molecule type" value="Genomic_DNA"/>
</dbReference>